<dbReference type="Pfam" id="PF16363">
    <property type="entry name" value="GDP_Man_Dehyd"/>
    <property type="match status" value="1"/>
</dbReference>
<dbReference type="InterPro" id="IPR016040">
    <property type="entry name" value="NAD(P)-bd_dom"/>
</dbReference>
<accession>A0ABY6Z5Y9</accession>
<dbReference type="PANTHER" id="PTHR43000">
    <property type="entry name" value="DTDP-D-GLUCOSE 4,6-DEHYDRATASE-RELATED"/>
    <property type="match status" value="1"/>
</dbReference>
<keyword evidence="3" id="KW-1185">Reference proteome</keyword>
<dbReference type="RefSeq" id="WP_268045211.1">
    <property type="nucleotide sequence ID" value="NZ_CP104064.1"/>
</dbReference>
<dbReference type="InterPro" id="IPR013445">
    <property type="entry name" value="CDP_4_6_deHydtase"/>
</dbReference>
<dbReference type="EC" id="4.2.1.45" evidence="2"/>
<evidence type="ECO:0000259" key="1">
    <source>
        <dbReference type="Pfam" id="PF16363"/>
    </source>
</evidence>
<proteinExistence type="predicted"/>
<organism evidence="2 3">
    <name type="scientific">Alicyclobacillus dauci</name>
    <dbReference type="NCBI Taxonomy" id="1475485"/>
    <lineage>
        <taxon>Bacteria</taxon>
        <taxon>Bacillati</taxon>
        <taxon>Bacillota</taxon>
        <taxon>Bacilli</taxon>
        <taxon>Bacillales</taxon>
        <taxon>Alicyclobacillaceae</taxon>
        <taxon>Alicyclobacillus</taxon>
    </lineage>
</organism>
<name>A0ABY6Z5Y9_9BACL</name>
<dbReference type="CDD" id="cd05252">
    <property type="entry name" value="CDP_GD_SDR_e"/>
    <property type="match status" value="1"/>
</dbReference>
<dbReference type="SUPFAM" id="SSF51735">
    <property type="entry name" value="NAD(P)-binding Rossmann-fold domains"/>
    <property type="match status" value="1"/>
</dbReference>
<reference evidence="2" key="1">
    <citation type="submission" date="2022-08" db="EMBL/GenBank/DDBJ databases">
        <title>Alicyclobacillus dauci DSM2870, complete genome.</title>
        <authorList>
            <person name="Wang Q."/>
            <person name="Cai R."/>
            <person name="Wang Z."/>
        </authorList>
    </citation>
    <scope>NUCLEOTIDE SEQUENCE</scope>
    <source>
        <strain evidence="2">DSM 28700</strain>
    </source>
</reference>
<protein>
    <submittedName>
        <fullName evidence="2">CDP-glucose 4,6-dehydratase</fullName>
        <ecNumber evidence="2">4.2.1.45</ecNumber>
    </submittedName>
</protein>
<dbReference type="NCBIfam" id="TIGR02622">
    <property type="entry name" value="CDP_4_6_dhtase"/>
    <property type="match status" value="1"/>
</dbReference>
<dbReference type="Gene3D" id="3.40.50.720">
    <property type="entry name" value="NAD(P)-binding Rossmann-like Domain"/>
    <property type="match status" value="1"/>
</dbReference>
<gene>
    <name evidence="2" type="primary">rfbG</name>
    <name evidence="2" type="ORF">NZD86_04055</name>
</gene>
<sequence length="350" mass="39614">MTFWSGKRVLITGHTGFKGSWLSLWLRHLGATVTGYSLDPPTETNLFSLAKVAERVTSIKGDIRDEQQLVALLKSFQPEIVFHMAAQSLVRKSYDDPIRTFDTNVMGTVHVLNALRVAECLKVVINVTSDKCYENKEWPWEYRENDPFGGYDPYSSSKACAEIVTAAFRRSFFSTKGVHLASVRAGNVIGGGDWAEDRLVPDIIRACIAQRQPTIRNPNSIRPWQHVLEPLEGYMILAEALWNLGEPYAEGWNFGPNDENVLTVREMTHSILELWGTGAGLSYNKAKQPHEANMLRLDSSKARLRLGWRPKLNLITTLEWTVDAYKRHYDGQDISAVVMEQIQAYENIRG</sequence>
<feature type="domain" description="NAD(P)-binding" evidence="1">
    <location>
        <begin position="10"/>
        <end position="316"/>
    </location>
</feature>
<evidence type="ECO:0000313" key="3">
    <source>
        <dbReference type="Proteomes" id="UP001164803"/>
    </source>
</evidence>
<keyword evidence="2" id="KW-0456">Lyase</keyword>
<dbReference type="GO" id="GO:0047733">
    <property type="term" value="F:CDP-glucose 4,6-dehydratase activity"/>
    <property type="evidence" value="ECO:0007669"/>
    <property type="project" value="UniProtKB-EC"/>
</dbReference>
<dbReference type="Gene3D" id="3.90.25.10">
    <property type="entry name" value="UDP-galactose 4-epimerase, domain 1"/>
    <property type="match status" value="1"/>
</dbReference>
<dbReference type="InterPro" id="IPR036291">
    <property type="entry name" value="NAD(P)-bd_dom_sf"/>
</dbReference>
<evidence type="ECO:0000313" key="2">
    <source>
        <dbReference type="EMBL" id="WAH37694.1"/>
    </source>
</evidence>
<dbReference type="Proteomes" id="UP001164803">
    <property type="component" value="Chromosome"/>
</dbReference>
<dbReference type="EMBL" id="CP104064">
    <property type="protein sequence ID" value="WAH37694.1"/>
    <property type="molecule type" value="Genomic_DNA"/>
</dbReference>